<evidence type="ECO:0000256" key="1">
    <source>
        <dbReference type="SAM" id="Phobius"/>
    </source>
</evidence>
<keyword evidence="1" id="KW-0472">Membrane</keyword>
<dbReference type="InterPro" id="IPR025635">
    <property type="entry name" value="DUF4293"/>
</dbReference>
<organism evidence="2 3">
    <name type="scientific">Odoribacter laneus YIT 12061</name>
    <dbReference type="NCBI Taxonomy" id="742817"/>
    <lineage>
        <taxon>Bacteria</taxon>
        <taxon>Pseudomonadati</taxon>
        <taxon>Bacteroidota</taxon>
        <taxon>Bacteroidia</taxon>
        <taxon>Bacteroidales</taxon>
        <taxon>Odoribacteraceae</taxon>
        <taxon>Odoribacter</taxon>
    </lineage>
</organism>
<dbReference type="AlphaFoldDB" id="H1DL47"/>
<feature type="transmembrane region" description="Helical" evidence="1">
    <location>
        <begin position="93"/>
        <end position="113"/>
    </location>
</feature>
<protein>
    <recommendedName>
        <fullName evidence="4">DUF4293 family protein</fullName>
    </recommendedName>
</protein>
<dbReference type="RefSeq" id="WP_009138126.1">
    <property type="nucleotide sequence ID" value="NZ_JH594598.1"/>
</dbReference>
<dbReference type="eggNOG" id="ENOG503333M">
    <property type="taxonomic scope" value="Bacteria"/>
</dbReference>
<evidence type="ECO:0000313" key="2">
    <source>
        <dbReference type="EMBL" id="EHP45138.1"/>
    </source>
</evidence>
<reference evidence="2 3" key="1">
    <citation type="submission" date="2012-01" db="EMBL/GenBank/DDBJ databases">
        <title>The Genome Sequence of Odoribacter laneus YIT 12061.</title>
        <authorList>
            <consortium name="The Broad Institute Genome Sequencing Platform"/>
            <person name="Earl A."/>
            <person name="Ward D."/>
            <person name="Feldgarden M."/>
            <person name="Gevers D."/>
            <person name="Morotomi M."/>
            <person name="Young S.K."/>
            <person name="Zeng Q."/>
            <person name="Gargeya S."/>
            <person name="Fitzgerald M."/>
            <person name="Haas B."/>
            <person name="Abouelleil A."/>
            <person name="Alvarado L."/>
            <person name="Arachchi H.M."/>
            <person name="Berlin A."/>
            <person name="Chapman S.B."/>
            <person name="Gearin G."/>
            <person name="Goldberg J."/>
            <person name="Griggs A."/>
            <person name="Gujja S."/>
            <person name="Hansen M."/>
            <person name="Heiman D."/>
            <person name="Howarth C."/>
            <person name="Larimer J."/>
            <person name="Lui A."/>
            <person name="MacDonald P.J.P."/>
            <person name="McCowen C."/>
            <person name="Montmayeur A."/>
            <person name="Murphy C."/>
            <person name="Neiman D."/>
            <person name="Pearson M."/>
            <person name="Priest M."/>
            <person name="Roberts A."/>
            <person name="Saif S."/>
            <person name="Shea T."/>
            <person name="Sisk P."/>
            <person name="Stolte C."/>
            <person name="Sykes S."/>
            <person name="Wortman J."/>
            <person name="Nusbaum C."/>
            <person name="Birren B."/>
        </authorList>
    </citation>
    <scope>NUCLEOTIDE SEQUENCE [LARGE SCALE GENOMIC DNA]</scope>
    <source>
        <strain evidence="2 3">YIT 12061</strain>
    </source>
</reference>
<evidence type="ECO:0008006" key="4">
    <source>
        <dbReference type="Google" id="ProtNLM"/>
    </source>
</evidence>
<sequence length="157" mass="18261">MIQRLQSVFLFLTFIITGLLFFLPVIQLEIPQNNTDLNPFFLFYTSKYVQAGNPSVFITYNWFSMILNIIITGLAFFTIFLYKKQLLQLRMCLVNIILMIGLVILVSIQAYNIVKPTGIWHIELGFCFPIIGIILTWLAMRGIIKDISILKSYDRIR</sequence>
<keyword evidence="1" id="KW-0812">Transmembrane</keyword>
<proteinExistence type="predicted"/>
<accession>H1DL47</accession>
<feature type="transmembrane region" description="Helical" evidence="1">
    <location>
        <begin position="62"/>
        <end position="81"/>
    </location>
</feature>
<dbReference type="HOGENOM" id="CLU_132526_1_0_10"/>
<feature type="transmembrane region" description="Helical" evidence="1">
    <location>
        <begin position="7"/>
        <end position="26"/>
    </location>
</feature>
<dbReference type="STRING" id="742817.HMPREF9449_02983"/>
<comment type="caution">
    <text evidence="2">The sequence shown here is derived from an EMBL/GenBank/DDBJ whole genome shotgun (WGS) entry which is preliminary data.</text>
</comment>
<gene>
    <name evidence="2" type="ORF">HMPREF9449_02983</name>
</gene>
<dbReference type="EMBL" id="ADMC01000034">
    <property type="protein sequence ID" value="EHP45138.1"/>
    <property type="molecule type" value="Genomic_DNA"/>
</dbReference>
<dbReference type="Proteomes" id="UP000004892">
    <property type="component" value="Unassembled WGS sequence"/>
</dbReference>
<dbReference type="GeneID" id="98070501"/>
<name>H1DL47_9BACT</name>
<keyword evidence="3" id="KW-1185">Reference proteome</keyword>
<keyword evidence="1" id="KW-1133">Transmembrane helix</keyword>
<feature type="transmembrane region" description="Helical" evidence="1">
    <location>
        <begin position="119"/>
        <end position="140"/>
    </location>
</feature>
<dbReference type="Pfam" id="PF14126">
    <property type="entry name" value="DUF4293"/>
    <property type="match status" value="1"/>
</dbReference>
<evidence type="ECO:0000313" key="3">
    <source>
        <dbReference type="Proteomes" id="UP000004892"/>
    </source>
</evidence>
<dbReference type="PATRIC" id="fig|742817.3.peg.3192"/>